<evidence type="ECO:0000313" key="4">
    <source>
        <dbReference type="Proteomes" id="UP001349262"/>
    </source>
</evidence>
<comment type="caution">
    <text evidence="3">The sequence shown here is derived from an EMBL/GenBank/DDBJ whole genome shotgun (WGS) entry which is preliminary data.</text>
</comment>
<keyword evidence="2" id="KW-0732">Signal</keyword>
<gene>
    <name evidence="3" type="ORF">MRSR164_18430</name>
</gene>
<feature type="chain" id="PRO_5045215334" evidence="2">
    <location>
        <begin position="26"/>
        <end position="100"/>
    </location>
</feature>
<proteinExistence type="predicted"/>
<name>A0ABU7TE89_9HYPH</name>
<sequence>MSRPLSRTLVTLIALGCLGSGAASAQGRPPGLPSGPFPPGTIIQQQNNITGGGVDYLIAPGPTGADTISSNSAAAGNANQPERAIPQGSGGGGGGGGSSR</sequence>
<reference evidence="3 4" key="1">
    <citation type="journal article" date="2012" name="Genet. Mol. Biol.">
        <title>Analysis of 16S rRNA and mxaF genes revealing insights into Methylobacterium niche-specific plant association.</title>
        <authorList>
            <person name="Dourado M.N."/>
            <person name="Andreote F.D."/>
            <person name="Dini-Andreote F."/>
            <person name="Conti R."/>
            <person name="Araujo J.M."/>
            <person name="Araujo W.L."/>
        </authorList>
    </citation>
    <scope>NUCLEOTIDE SEQUENCE [LARGE SCALE GENOMIC DNA]</scope>
    <source>
        <strain evidence="3 4">SR1.6/4</strain>
    </source>
</reference>
<organism evidence="3 4">
    <name type="scientific">Methylobacterium radiotolerans</name>
    <dbReference type="NCBI Taxonomy" id="31998"/>
    <lineage>
        <taxon>Bacteria</taxon>
        <taxon>Pseudomonadati</taxon>
        <taxon>Pseudomonadota</taxon>
        <taxon>Alphaproteobacteria</taxon>
        <taxon>Hyphomicrobiales</taxon>
        <taxon>Methylobacteriaceae</taxon>
        <taxon>Methylobacterium</taxon>
    </lineage>
</organism>
<dbReference type="Proteomes" id="UP001349262">
    <property type="component" value="Unassembled WGS sequence"/>
</dbReference>
<accession>A0ABU7TE89</accession>
<feature type="compositionally biased region" description="Gly residues" evidence="1">
    <location>
        <begin position="88"/>
        <end position="100"/>
    </location>
</feature>
<evidence type="ECO:0000256" key="1">
    <source>
        <dbReference type="SAM" id="MobiDB-lite"/>
    </source>
</evidence>
<protein>
    <submittedName>
        <fullName evidence="3">Uncharacterized protein</fullName>
    </submittedName>
</protein>
<feature type="region of interest" description="Disordered" evidence="1">
    <location>
        <begin position="61"/>
        <end position="100"/>
    </location>
</feature>
<feature type="compositionally biased region" description="Low complexity" evidence="1">
    <location>
        <begin position="69"/>
        <end position="79"/>
    </location>
</feature>
<keyword evidence="4" id="KW-1185">Reference proteome</keyword>
<evidence type="ECO:0000313" key="3">
    <source>
        <dbReference type="EMBL" id="MEE7458678.1"/>
    </source>
</evidence>
<feature type="signal peptide" evidence="2">
    <location>
        <begin position="1"/>
        <end position="25"/>
    </location>
</feature>
<dbReference type="EMBL" id="MLBY01000005">
    <property type="protein sequence ID" value="MEE7458678.1"/>
    <property type="molecule type" value="Genomic_DNA"/>
</dbReference>
<evidence type="ECO:0000256" key="2">
    <source>
        <dbReference type="SAM" id="SignalP"/>
    </source>
</evidence>